<dbReference type="OrthoDB" id="2419613at2759"/>
<name>A0A0C2MHP6_THEKT</name>
<dbReference type="EMBL" id="JWZT01004536">
    <property type="protein sequence ID" value="KII63879.1"/>
    <property type="molecule type" value="Genomic_DNA"/>
</dbReference>
<organism evidence="3 4">
    <name type="scientific">Thelohanellus kitauei</name>
    <name type="common">Myxosporean</name>
    <dbReference type="NCBI Taxonomy" id="669202"/>
    <lineage>
        <taxon>Eukaryota</taxon>
        <taxon>Metazoa</taxon>
        <taxon>Cnidaria</taxon>
        <taxon>Myxozoa</taxon>
        <taxon>Myxosporea</taxon>
        <taxon>Bivalvulida</taxon>
        <taxon>Platysporina</taxon>
        <taxon>Myxobolidae</taxon>
        <taxon>Thelohanellus</taxon>
    </lineage>
</organism>
<dbReference type="InterPro" id="IPR011043">
    <property type="entry name" value="Gal_Oxase/kelch_b-propeller"/>
</dbReference>
<comment type="caution">
    <text evidence="3">The sequence shown here is derived from an EMBL/GenBank/DDBJ whole genome shotgun (WGS) entry which is preliminary data.</text>
</comment>
<evidence type="ECO:0000313" key="4">
    <source>
        <dbReference type="Proteomes" id="UP000031668"/>
    </source>
</evidence>
<dbReference type="InterPro" id="IPR052125">
    <property type="entry name" value="KLHDC10"/>
</dbReference>
<dbReference type="Gene3D" id="2.120.10.80">
    <property type="entry name" value="Kelch-type beta propeller"/>
    <property type="match status" value="1"/>
</dbReference>
<dbReference type="PANTHER" id="PTHR46428:SF1">
    <property type="entry name" value="KELCH DOMAIN-CONTAINING PROTEIN 10"/>
    <property type="match status" value="1"/>
</dbReference>
<proteinExistence type="predicted"/>
<reference evidence="3 4" key="1">
    <citation type="journal article" date="2014" name="Genome Biol. Evol.">
        <title>The genome of the myxosporean Thelohanellus kitauei shows adaptations to nutrient acquisition within its fish host.</title>
        <authorList>
            <person name="Yang Y."/>
            <person name="Xiong J."/>
            <person name="Zhou Z."/>
            <person name="Huo F."/>
            <person name="Miao W."/>
            <person name="Ran C."/>
            <person name="Liu Y."/>
            <person name="Zhang J."/>
            <person name="Feng J."/>
            <person name="Wang M."/>
            <person name="Wang M."/>
            <person name="Wang L."/>
            <person name="Yao B."/>
        </authorList>
    </citation>
    <scope>NUCLEOTIDE SEQUENCE [LARGE SCALE GENOMIC DNA]</scope>
    <source>
        <strain evidence="3">Wuqing</strain>
    </source>
</reference>
<accession>A0A0C2MHP6</accession>
<evidence type="ECO:0000313" key="3">
    <source>
        <dbReference type="EMBL" id="KII63879.1"/>
    </source>
</evidence>
<evidence type="ECO:0000256" key="2">
    <source>
        <dbReference type="ARBA" id="ARBA00022737"/>
    </source>
</evidence>
<dbReference type="Proteomes" id="UP000031668">
    <property type="component" value="Unassembled WGS sequence"/>
</dbReference>
<dbReference type="PANTHER" id="PTHR46428">
    <property type="entry name" value="KELCH DOMAIN-CONTAINING PROTEIN 10"/>
    <property type="match status" value="1"/>
</dbReference>
<evidence type="ECO:0000256" key="1">
    <source>
        <dbReference type="ARBA" id="ARBA00022441"/>
    </source>
</evidence>
<dbReference type="InterPro" id="IPR015915">
    <property type="entry name" value="Kelch-typ_b-propeller"/>
</dbReference>
<dbReference type="AlphaFoldDB" id="A0A0C2MHP6"/>
<keyword evidence="1" id="KW-0880">Kelch repeat</keyword>
<keyword evidence="2" id="KW-0677">Repeat</keyword>
<sequence length="160" mass="18344">MKLINLNLSIFSIFRQIRGLQDKQANNGEFPSDRDHYSFTFSTKFGYLSGGDSVDETRSGFYNDIWRINFESLEWFKLDYSLKSGIAFHNMALIDDSILYVFGCEYEHPFLSNTLERFVVLPPSLNRLCLESIMGLPDVKTITECLPASIADELNTNTTE</sequence>
<protein>
    <recommendedName>
        <fullName evidence="5">Kelch domain-containing protein 10</fullName>
    </recommendedName>
</protein>
<gene>
    <name evidence="3" type="ORF">RF11_05096</name>
</gene>
<dbReference type="GO" id="GO:0032874">
    <property type="term" value="P:positive regulation of stress-activated MAPK cascade"/>
    <property type="evidence" value="ECO:0007669"/>
    <property type="project" value="TreeGrafter"/>
</dbReference>
<evidence type="ECO:0008006" key="5">
    <source>
        <dbReference type="Google" id="ProtNLM"/>
    </source>
</evidence>
<dbReference type="SUPFAM" id="SSF50965">
    <property type="entry name" value="Galactose oxidase, central domain"/>
    <property type="match status" value="1"/>
</dbReference>
<keyword evidence="4" id="KW-1185">Reference proteome</keyword>